<feature type="transmembrane region" description="Helical" evidence="2">
    <location>
        <begin position="234"/>
        <end position="254"/>
    </location>
</feature>
<keyword evidence="4" id="KW-1185">Reference proteome</keyword>
<evidence type="ECO:0000313" key="3">
    <source>
        <dbReference type="EMBL" id="GGN68954.1"/>
    </source>
</evidence>
<name>A0A917Y7R9_9ACTN</name>
<reference evidence="3 4" key="1">
    <citation type="journal article" date="2014" name="Int. J. Syst. Evol. Microbiol.">
        <title>Complete genome sequence of Corynebacterium casei LMG S-19264T (=DSM 44701T), isolated from a smear-ripened cheese.</title>
        <authorList>
            <consortium name="US DOE Joint Genome Institute (JGI-PGF)"/>
            <person name="Walter F."/>
            <person name="Albersmeier A."/>
            <person name="Kalinowski J."/>
            <person name="Ruckert C."/>
        </authorList>
    </citation>
    <scope>NUCLEOTIDE SEQUENCE [LARGE SCALE GENOMIC DNA]</scope>
    <source>
        <strain evidence="3 4">CGMCC 4.7111</strain>
    </source>
</reference>
<organism evidence="3 4">
    <name type="scientific">Streptomyces albiflavescens</name>
    <dbReference type="NCBI Taxonomy" id="1623582"/>
    <lineage>
        <taxon>Bacteria</taxon>
        <taxon>Bacillati</taxon>
        <taxon>Actinomycetota</taxon>
        <taxon>Actinomycetes</taxon>
        <taxon>Kitasatosporales</taxon>
        <taxon>Streptomycetaceae</taxon>
        <taxon>Streptomyces</taxon>
    </lineage>
</organism>
<feature type="transmembrane region" description="Helical" evidence="2">
    <location>
        <begin position="165"/>
        <end position="185"/>
    </location>
</feature>
<dbReference type="Proteomes" id="UP000600365">
    <property type="component" value="Unassembled WGS sequence"/>
</dbReference>
<keyword evidence="2" id="KW-0472">Membrane</keyword>
<dbReference type="AlphaFoldDB" id="A0A917Y7R9"/>
<feature type="region of interest" description="Disordered" evidence="1">
    <location>
        <begin position="21"/>
        <end position="51"/>
    </location>
</feature>
<sequence length="276" mass="29070">MMREAEGERAKAEVLLAQAQQELARQRRAEERERASSVPSEPADAVRDERETEQFAQLLERAEVELGAVRDELRQLSDEMKSHGAEGRATVLVGETVRGDTDEKAGGNHEAALWEPADGGKRDTRIPSNSGEVGAGASGRPVVGSGPAQSRPARPRKPLSPQGRAMAFVTFLAVGLPLPIAGSALHTMYSANPGPAVVWGLAFDLGVVVASVVVAGLIYLGLGLTLDWTGDGMLVGCIVHVIAGSGLFITGIVMDPDTVPLLTQVGRPVVEYLGPL</sequence>
<feature type="region of interest" description="Disordered" evidence="1">
    <location>
        <begin position="99"/>
        <end position="161"/>
    </location>
</feature>
<evidence type="ECO:0000256" key="1">
    <source>
        <dbReference type="SAM" id="MobiDB-lite"/>
    </source>
</evidence>
<feature type="compositionally biased region" description="Basic and acidic residues" evidence="1">
    <location>
        <begin position="24"/>
        <end position="35"/>
    </location>
</feature>
<accession>A0A917Y7R9</accession>
<comment type="caution">
    <text evidence="3">The sequence shown here is derived from an EMBL/GenBank/DDBJ whole genome shotgun (WGS) entry which is preliminary data.</text>
</comment>
<keyword evidence="2" id="KW-1133">Transmembrane helix</keyword>
<gene>
    <name evidence="3" type="ORF">GCM10011579_042790</name>
</gene>
<proteinExistence type="predicted"/>
<evidence type="ECO:0000313" key="4">
    <source>
        <dbReference type="Proteomes" id="UP000600365"/>
    </source>
</evidence>
<keyword evidence="2" id="KW-0812">Transmembrane</keyword>
<evidence type="ECO:0000256" key="2">
    <source>
        <dbReference type="SAM" id="Phobius"/>
    </source>
</evidence>
<feature type="transmembrane region" description="Helical" evidence="2">
    <location>
        <begin position="197"/>
        <end position="222"/>
    </location>
</feature>
<dbReference type="EMBL" id="BMMM01000007">
    <property type="protein sequence ID" value="GGN68954.1"/>
    <property type="molecule type" value="Genomic_DNA"/>
</dbReference>
<protein>
    <submittedName>
        <fullName evidence="3">Uncharacterized protein</fullName>
    </submittedName>
</protein>